<dbReference type="Proteomes" id="UP000053477">
    <property type="component" value="Unassembled WGS sequence"/>
</dbReference>
<accession>A0A0H2S2K3</accession>
<comment type="similarity">
    <text evidence="1">Belongs to the EFR3 family.</text>
</comment>
<dbReference type="PANTHER" id="PTHR47766">
    <property type="entry name" value="PROTEIN EFR3"/>
    <property type="match status" value="1"/>
</dbReference>
<sequence length="1036" mass="112995">MVLLFTPHHAQLVTACYPPSAAILTSAPEYKPNSQELSRLTYYASNRPGKIAKLSGVVQKRVVTDARKAKAGNLRARAALLISLNIWKALVNECRQNISLLSSALLSSLETCLSDLPNDLEVSAKLATVFTAWATYSSGQLLGVDASLTRDYVATLRHFAGMSIREARKDDIEERNRFRLIGLAALSGAIASETLYNSSTQFKAQVSTIVPPLLTNLLSFNVDMLDEEAENIKHHPHSQSQYVTDAPSRSRPVIERRAASIHVHVTGDSGPTDNDVANATLRALASLLGQSNAGQIGLILLSMFDTMSTQKKWESADLCCWLASHAIEWIQYQYRFAVLVRLIERLSEAQDDASPTSLHKTLAAMIRTVLVSPIPLVNLSTSDVLSSLTSLILHRISVDVNDELLPVLVECIGALGTHIYYADQIHDLACELVSRIISIESIGVTGRGRVYTRKEDERAMALRCLSTALSYLIETSAKYLHSSSRPILSDNDKDSENGVRTSSPSPLDGEMPGPSRQPVLPHRTKIPPDILQETLALLCDESFEVRSDYVRALTTFLRTELSPERPPLGDERDSSGSQHRRLSMDTNIQQRRSLRMSMAGAGGPTNQFLHALYASLFVLATSPRLGLPSTAQPSPSHSVEDIEGELHPIQVNIIPSTPMRNDAASGAEGSIPDTSHSQASQSSSKRKASTGRKLAKVRKLLEQANRRHSISSPESPSCALLTDYAYILSILVIVQEQLPSRALLLGVPMLAALQNWCQTMSDAQKETSEDALPRQKAIFELLAKVWLQIANNWECPELQKMANEVLSSTQDVIPECKPAESFPQSVAAEPLSSVSKSDFPRIDVEIATSILSCHQPVQLATGLDKETLLARLRTTWTPESSLNDSLAQSRNLDPASPAISNPVLRIAPGLMHIENISLQSLTRTTRGVGVNDLRDVLEGRANMSNVVLSQQKPPSVSSLGAQTFAATSDSHYDRGQMFKESRARQRAVNGEGPKEVRDVLDKLGIGSKGGPNLFKASLAAKQKGKGTALSNELQKS</sequence>
<dbReference type="InterPro" id="IPR016024">
    <property type="entry name" value="ARM-type_fold"/>
</dbReference>
<dbReference type="AlphaFoldDB" id="A0A0H2S2K3"/>
<gene>
    <name evidence="3" type="ORF">SCHPADRAFT_999059</name>
</gene>
<feature type="region of interest" description="Disordered" evidence="2">
    <location>
        <begin position="562"/>
        <end position="586"/>
    </location>
</feature>
<dbReference type="InterPro" id="IPR049150">
    <property type="entry name" value="EFR3_HEAT-like_rpt"/>
</dbReference>
<dbReference type="STRING" id="27342.A0A0H2S2K3"/>
<evidence type="ECO:0000313" key="4">
    <source>
        <dbReference type="Proteomes" id="UP000053477"/>
    </source>
</evidence>
<reference evidence="3 4" key="1">
    <citation type="submission" date="2015-04" db="EMBL/GenBank/DDBJ databases">
        <title>Complete genome sequence of Schizopora paradoxa KUC8140, a cosmopolitan wood degrader in East Asia.</title>
        <authorList>
            <consortium name="DOE Joint Genome Institute"/>
            <person name="Min B."/>
            <person name="Park H."/>
            <person name="Jang Y."/>
            <person name="Kim J.-J."/>
            <person name="Kim K.H."/>
            <person name="Pangilinan J."/>
            <person name="Lipzen A."/>
            <person name="Riley R."/>
            <person name="Grigoriev I.V."/>
            <person name="Spatafora J.W."/>
            <person name="Choi I.-G."/>
        </authorList>
    </citation>
    <scope>NUCLEOTIDE SEQUENCE [LARGE SCALE GENOMIC DNA]</scope>
    <source>
        <strain evidence="3 4">KUC8140</strain>
    </source>
</reference>
<evidence type="ECO:0000256" key="1">
    <source>
        <dbReference type="ARBA" id="ARBA00010216"/>
    </source>
</evidence>
<dbReference type="PANTHER" id="PTHR47766:SF1">
    <property type="entry name" value="PROTEIN EFR3"/>
    <property type="match status" value="1"/>
</dbReference>
<dbReference type="InterPro" id="IPR039786">
    <property type="entry name" value="EFR3"/>
</dbReference>
<evidence type="ECO:0000313" key="3">
    <source>
        <dbReference type="EMBL" id="KLO11241.1"/>
    </source>
</evidence>
<dbReference type="InterPro" id="IPR011989">
    <property type="entry name" value="ARM-like"/>
</dbReference>
<dbReference type="OrthoDB" id="274691at2759"/>
<feature type="compositionally biased region" description="Basic and acidic residues" evidence="2">
    <location>
        <begin position="562"/>
        <end position="574"/>
    </location>
</feature>
<feature type="region of interest" description="Disordered" evidence="2">
    <location>
        <begin position="484"/>
        <end position="519"/>
    </location>
</feature>
<feature type="compositionally biased region" description="Basic residues" evidence="2">
    <location>
        <begin position="684"/>
        <end position="694"/>
    </location>
</feature>
<dbReference type="InParanoid" id="A0A0H2S2K3"/>
<evidence type="ECO:0000256" key="2">
    <source>
        <dbReference type="SAM" id="MobiDB-lite"/>
    </source>
</evidence>
<protein>
    <recommendedName>
        <fullName evidence="5">Cellular morphogenesis-related protein</fullName>
    </recommendedName>
</protein>
<proteinExistence type="inferred from homology"/>
<keyword evidence="4" id="KW-1185">Reference proteome</keyword>
<dbReference type="GO" id="GO:0072659">
    <property type="term" value="P:protein localization to plasma membrane"/>
    <property type="evidence" value="ECO:0007669"/>
    <property type="project" value="InterPro"/>
</dbReference>
<dbReference type="SUPFAM" id="SSF48371">
    <property type="entry name" value="ARM repeat"/>
    <property type="match status" value="1"/>
</dbReference>
<evidence type="ECO:0008006" key="5">
    <source>
        <dbReference type="Google" id="ProtNLM"/>
    </source>
</evidence>
<name>A0A0H2S2K3_9AGAM</name>
<organism evidence="3 4">
    <name type="scientific">Schizopora paradoxa</name>
    <dbReference type="NCBI Taxonomy" id="27342"/>
    <lineage>
        <taxon>Eukaryota</taxon>
        <taxon>Fungi</taxon>
        <taxon>Dikarya</taxon>
        <taxon>Basidiomycota</taxon>
        <taxon>Agaricomycotina</taxon>
        <taxon>Agaricomycetes</taxon>
        <taxon>Hymenochaetales</taxon>
        <taxon>Schizoporaceae</taxon>
        <taxon>Schizopora</taxon>
    </lineage>
</organism>
<dbReference type="Pfam" id="PF21072">
    <property type="entry name" value="EFR3"/>
    <property type="match status" value="1"/>
</dbReference>
<dbReference type="Gene3D" id="1.25.10.10">
    <property type="entry name" value="Leucine-rich Repeat Variant"/>
    <property type="match status" value="1"/>
</dbReference>
<dbReference type="EMBL" id="KQ086005">
    <property type="protein sequence ID" value="KLO11241.1"/>
    <property type="molecule type" value="Genomic_DNA"/>
</dbReference>
<feature type="region of interest" description="Disordered" evidence="2">
    <location>
        <begin position="656"/>
        <end position="694"/>
    </location>
</feature>